<reference evidence="3 4" key="1">
    <citation type="submission" date="2022-01" db="EMBL/GenBank/DDBJ databases">
        <title>Whole genome-based taxonomy of the Shewanellaceae.</title>
        <authorList>
            <person name="Martin-Rodriguez A.J."/>
        </authorList>
    </citation>
    <scope>NUCLEOTIDE SEQUENCE [LARGE SCALE GENOMIC DNA]</scope>
    <source>
        <strain evidence="3 4">DSM 21332</strain>
    </source>
</reference>
<organism evidence="3 4">
    <name type="scientific">Shewanella corallii</name>
    <dbReference type="NCBI Taxonomy" id="560080"/>
    <lineage>
        <taxon>Bacteria</taxon>
        <taxon>Pseudomonadati</taxon>
        <taxon>Pseudomonadota</taxon>
        <taxon>Gammaproteobacteria</taxon>
        <taxon>Alteromonadales</taxon>
        <taxon>Shewanellaceae</taxon>
        <taxon>Shewanella</taxon>
    </lineage>
</organism>
<dbReference type="SUPFAM" id="SSF53720">
    <property type="entry name" value="ALDH-like"/>
    <property type="match status" value="1"/>
</dbReference>
<comment type="caution">
    <text evidence="3">The sequence shown here is derived from an EMBL/GenBank/DDBJ whole genome shotgun (WGS) entry which is preliminary data.</text>
</comment>
<keyword evidence="4" id="KW-1185">Reference proteome</keyword>
<protein>
    <submittedName>
        <fullName evidence="3">Aldehyde dehydrogenase (NADP(+))</fullName>
    </submittedName>
</protein>
<dbReference type="EMBL" id="JAKIKT010000001">
    <property type="protein sequence ID" value="MCL2912379.1"/>
    <property type="molecule type" value="Genomic_DNA"/>
</dbReference>
<dbReference type="Gene3D" id="3.40.605.10">
    <property type="entry name" value="Aldehyde Dehydrogenase, Chain A, domain 1"/>
    <property type="match status" value="1"/>
</dbReference>
<name>A0ABT0N1T1_9GAMM</name>
<dbReference type="PANTHER" id="PTHR43353">
    <property type="entry name" value="SUCCINATE-SEMIALDEHYDE DEHYDROGENASE, MITOCHONDRIAL"/>
    <property type="match status" value="1"/>
</dbReference>
<evidence type="ECO:0000313" key="4">
    <source>
        <dbReference type="Proteomes" id="UP001202831"/>
    </source>
</evidence>
<dbReference type="InterPro" id="IPR015590">
    <property type="entry name" value="Aldehyde_DH_dom"/>
</dbReference>
<dbReference type="InterPro" id="IPR016161">
    <property type="entry name" value="Ald_DH/histidinol_DH"/>
</dbReference>
<keyword evidence="1" id="KW-0560">Oxidoreductase</keyword>
<dbReference type="PANTHER" id="PTHR43353:SF3">
    <property type="entry name" value="ALDEHYDE DEHYDROGENASE-RELATED"/>
    <property type="match status" value="1"/>
</dbReference>
<proteinExistence type="predicted"/>
<dbReference type="InterPro" id="IPR050740">
    <property type="entry name" value="Aldehyde_DH_Superfamily"/>
</dbReference>
<evidence type="ECO:0000256" key="1">
    <source>
        <dbReference type="ARBA" id="ARBA00023002"/>
    </source>
</evidence>
<gene>
    <name evidence="3" type="ORF">L2725_01035</name>
</gene>
<accession>A0ABT0N1T1</accession>
<dbReference type="InterPro" id="IPR016163">
    <property type="entry name" value="Ald_DH_C"/>
</dbReference>
<dbReference type="RefSeq" id="WP_249247207.1">
    <property type="nucleotide sequence ID" value="NZ_JAKIKT010000001.1"/>
</dbReference>
<dbReference type="Proteomes" id="UP001202831">
    <property type="component" value="Unassembled WGS sequence"/>
</dbReference>
<dbReference type="CDD" id="cd07129">
    <property type="entry name" value="ALDH_KGSADH"/>
    <property type="match status" value="1"/>
</dbReference>
<dbReference type="Gene3D" id="3.40.309.10">
    <property type="entry name" value="Aldehyde Dehydrogenase, Chain A, domain 2"/>
    <property type="match status" value="1"/>
</dbReference>
<dbReference type="Pfam" id="PF00171">
    <property type="entry name" value="Aldedh"/>
    <property type="match status" value="1"/>
</dbReference>
<dbReference type="InterPro" id="IPR016162">
    <property type="entry name" value="Ald_DH_N"/>
</dbReference>
<evidence type="ECO:0000259" key="2">
    <source>
        <dbReference type="Pfam" id="PF00171"/>
    </source>
</evidence>
<evidence type="ECO:0000313" key="3">
    <source>
        <dbReference type="EMBL" id="MCL2912379.1"/>
    </source>
</evidence>
<sequence length="492" mass="52187">MLTGLSFINNQWAAEGEGSFSAINALDHSAITPEFQNISDAQLQAACEQAWIAFKAYRQTSRSERAAFLSTIADELVAREAELVARTPLETGLPEMRIKGELGRTVGQLRLFAANLEKDPEIIAHDGALPERAPLPRPDLKLSKVPVGPVAVFGASNFPLAFSAAGGDTASALAAGCPVVYKAHTAHPGTSEIVTQAIAAAIARCNMPAGVYQLLQSKSYEISHALVKHSRIQAVGFTGSYAVGMALLDSIKQRQQMIPFFGELGSINPQVLLPGAVAGNEDTLAATFVGSLNMGAGQFCTNPGLWLVSEAEAEGFKQSVSREVEQSAPQPMLTPAILSSYQKGCDTLAQHSRLVASGQSEDKRCTTQVFATSAAEFIANEALHQEVFGPAALLVTYKDAAELEQVLEGLEGQLTASIHGSDALIAANQNVVESLSYLVGRLIYNQMPTGVEVCDSMMHGGPFPSSTDVRSTSVGSQAIERFLRPLCIQNAV</sequence>
<dbReference type="InterPro" id="IPR044151">
    <property type="entry name" value="ALDH_KGSADH"/>
</dbReference>
<feature type="domain" description="Aldehyde dehydrogenase" evidence="2">
    <location>
        <begin position="16"/>
        <end position="481"/>
    </location>
</feature>